<dbReference type="InterPro" id="IPR036086">
    <property type="entry name" value="ParB/Sulfiredoxin_sf"/>
</dbReference>
<feature type="region of interest" description="Disordered" evidence="2">
    <location>
        <begin position="1"/>
        <end position="36"/>
    </location>
</feature>
<dbReference type="Pfam" id="PF18090">
    <property type="entry name" value="SoPB_HTH"/>
    <property type="match status" value="1"/>
</dbReference>
<dbReference type="InterPro" id="IPR004437">
    <property type="entry name" value="ParB/RepB/Spo0J"/>
</dbReference>
<comment type="similarity">
    <text evidence="1">Belongs to the ParB family.</text>
</comment>
<dbReference type="PANTHER" id="PTHR33375:SF1">
    <property type="entry name" value="CHROMOSOME-PARTITIONING PROTEIN PARB-RELATED"/>
    <property type="match status" value="1"/>
</dbReference>
<organism evidence="4 5">
    <name type="scientific">Parvularcula lutaonensis</name>
    <dbReference type="NCBI Taxonomy" id="491923"/>
    <lineage>
        <taxon>Bacteria</taxon>
        <taxon>Pseudomonadati</taxon>
        <taxon>Pseudomonadota</taxon>
        <taxon>Alphaproteobacteria</taxon>
        <taxon>Parvularculales</taxon>
        <taxon>Parvularculaceae</taxon>
        <taxon>Parvularcula</taxon>
    </lineage>
</organism>
<dbReference type="InterPro" id="IPR003115">
    <property type="entry name" value="ParB_N"/>
</dbReference>
<dbReference type="CDD" id="cd16405">
    <property type="entry name" value="RepB_like_N"/>
    <property type="match status" value="1"/>
</dbReference>
<sequence length="339" mass="37922">MARKRILADAVNAARETSGASQGAEPKSPGPQINPFAQREGALADIAQGRIRDVRLRMVDPKVCRMWEKHNRIYDLLDAENCADLIGSIRAQGKQEIPAVVRRLRDDPEGFEYEVISGARRHFAVSYLREEENRKEIFYLVEIKDLADEEAFRFADLENRGRQDISDYERGREYLKALGDYYDNNMTRMAQRMEVSKSLLSSYISIARLPREVLDAYGDPRQIAVRHGQQLSPLLKGETRDLVLARAREIAKAQDKARELGGTTLMGGAEVFKLLKGSAKPSKPKRPREVSESAGGLPFLTARIEGDSLKLDIDLAAKPKPEELAAAVVRAYGKLTGNV</sequence>
<gene>
    <name evidence="4" type="ORF">ACFONP_00090</name>
</gene>
<reference evidence="5" key="1">
    <citation type="journal article" date="2019" name="Int. J. Syst. Evol. Microbiol.">
        <title>The Global Catalogue of Microorganisms (GCM) 10K type strain sequencing project: providing services to taxonomists for standard genome sequencing and annotation.</title>
        <authorList>
            <consortium name="The Broad Institute Genomics Platform"/>
            <consortium name="The Broad Institute Genome Sequencing Center for Infectious Disease"/>
            <person name="Wu L."/>
            <person name="Ma J."/>
        </authorList>
    </citation>
    <scope>NUCLEOTIDE SEQUENCE [LARGE SCALE GENOMIC DNA]</scope>
    <source>
        <strain evidence="5">KCTC 22245</strain>
    </source>
</reference>
<dbReference type="SUPFAM" id="SSF109709">
    <property type="entry name" value="KorB DNA-binding domain-like"/>
    <property type="match status" value="1"/>
</dbReference>
<dbReference type="EMBL" id="JBHRVA010000001">
    <property type="protein sequence ID" value="MFC3301127.1"/>
    <property type="molecule type" value="Genomic_DNA"/>
</dbReference>
<dbReference type="Gene3D" id="1.10.10.2830">
    <property type="match status" value="1"/>
</dbReference>
<dbReference type="InterPro" id="IPR050336">
    <property type="entry name" value="Chromosome_partition/occlusion"/>
</dbReference>
<dbReference type="RefSeq" id="WP_189577109.1">
    <property type="nucleotide sequence ID" value="NZ_BMXU01000003.1"/>
</dbReference>
<comment type="caution">
    <text evidence="4">The sequence shown here is derived from an EMBL/GenBank/DDBJ whole genome shotgun (WGS) entry which is preliminary data.</text>
</comment>
<evidence type="ECO:0000256" key="1">
    <source>
        <dbReference type="ARBA" id="ARBA00006295"/>
    </source>
</evidence>
<dbReference type="NCBIfam" id="TIGR00180">
    <property type="entry name" value="parB_part"/>
    <property type="match status" value="1"/>
</dbReference>
<evidence type="ECO:0000256" key="2">
    <source>
        <dbReference type="SAM" id="MobiDB-lite"/>
    </source>
</evidence>
<protein>
    <submittedName>
        <fullName evidence="4">ParB/RepB/Spo0J family partition protein</fullName>
    </submittedName>
</protein>
<dbReference type="SUPFAM" id="SSF110849">
    <property type="entry name" value="ParB/Sulfiredoxin"/>
    <property type="match status" value="1"/>
</dbReference>
<keyword evidence="5" id="KW-1185">Reference proteome</keyword>
<proteinExistence type="inferred from homology"/>
<name>A0ABV7M8N8_9PROT</name>
<evidence type="ECO:0000313" key="5">
    <source>
        <dbReference type="Proteomes" id="UP001595607"/>
    </source>
</evidence>
<evidence type="ECO:0000259" key="3">
    <source>
        <dbReference type="SMART" id="SM00470"/>
    </source>
</evidence>
<dbReference type="Proteomes" id="UP001595607">
    <property type="component" value="Unassembled WGS sequence"/>
</dbReference>
<evidence type="ECO:0000313" key="4">
    <source>
        <dbReference type="EMBL" id="MFC3301127.1"/>
    </source>
</evidence>
<dbReference type="PANTHER" id="PTHR33375">
    <property type="entry name" value="CHROMOSOME-PARTITIONING PROTEIN PARB-RELATED"/>
    <property type="match status" value="1"/>
</dbReference>
<dbReference type="InterPro" id="IPR037972">
    <property type="entry name" value="RepB_N"/>
</dbReference>
<dbReference type="SMART" id="SM00470">
    <property type="entry name" value="ParB"/>
    <property type="match status" value="1"/>
</dbReference>
<feature type="domain" description="ParB-like N-terminal" evidence="3">
    <location>
        <begin position="57"/>
        <end position="160"/>
    </location>
</feature>
<dbReference type="InterPro" id="IPR040873">
    <property type="entry name" value="SoPB_HTH"/>
</dbReference>
<accession>A0ABV7M8N8</accession>